<name>A0A5P1EBY1_ASPOF</name>
<sequence>MADHPRLLEMLNHSASQKIQCLGILKLSSTGMHTMCSLICLREPDLSSSDPNSRSLIATGNMAKVGREAFGMLEEYMTTKEKQKMGREAFDMLEEFMPTKEKQKRPSQSYAQFYTTQPKKNPVYTTQPKKSEAVIDSNQAAKIYGGALIVGYKSRPKPSRWAF</sequence>
<dbReference type="PANTHER" id="PTHR33484">
    <property type="entry name" value="BNAC07G33360D PROTEIN"/>
    <property type="match status" value="1"/>
</dbReference>
<protein>
    <submittedName>
        <fullName evidence="1">Uncharacterized protein</fullName>
    </submittedName>
</protein>
<dbReference type="OrthoDB" id="1660139at2759"/>
<evidence type="ECO:0000313" key="1">
    <source>
        <dbReference type="EMBL" id="ONK63352.1"/>
    </source>
</evidence>
<dbReference type="AlphaFoldDB" id="A0A5P1EBY1"/>
<keyword evidence="2" id="KW-1185">Reference proteome</keyword>
<reference evidence="2" key="1">
    <citation type="journal article" date="2017" name="Nat. Commun.">
        <title>The asparagus genome sheds light on the origin and evolution of a young Y chromosome.</title>
        <authorList>
            <person name="Harkess A."/>
            <person name="Zhou J."/>
            <person name="Xu C."/>
            <person name="Bowers J.E."/>
            <person name="Van der Hulst R."/>
            <person name="Ayyampalayam S."/>
            <person name="Mercati F."/>
            <person name="Riccardi P."/>
            <person name="McKain M.R."/>
            <person name="Kakrana A."/>
            <person name="Tang H."/>
            <person name="Ray J."/>
            <person name="Groenendijk J."/>
            <person name="Arikit S."/>
            <person name="Mathioni S.M."/>
            <person name="Nakano M."/>
            <person name="Shan H."/>
            <person name="Telgmann-Rauber A."/>
            <person name="Kanno A."/>
            <person name="Yue Z."/>
            <person name="Chen H."/>
            <person name="Li W."/>
            <person name="Chen Y."/>
            <person name="Xu X."/>
            <person name="Zhang Y."/>
            <person name="Luo S."/>
            <person name="Chen H."/>
            <person name="Gao J."/>
            <person name="Mao Z."/>
            <person name="Pires J.C."/>
            <person name="Luo M."/>
            <person name="Kudrna D."/>
            <person name="Wing R.A."/>
            <person name="Meyers B.C."/>
            <person name="Yi K."/>
            <person name="Kong H."/>
            <person name="Lavrijsen P."/>
            <person name="Sunseri F."/>
            <person name="Falavigna A."/>
            <person name="Ye Y."/>
            <person name="Leebens-Mack J.H."/>
            <person name="Chen G."/>
        </authorList>
    </citation>
    <scope>NUCLEOTIDE SEQUENCE [LARGE SCALE GENOMIC DNA]</scope>
    <source>
        <strain evidence="2">cv. DH0086</strain>
    </source>
</reference>
<dbReference type="EMBL" id="CM007387">
    <property type="protein sequence ID" value="ONK63352.1"/>
    <property type="molecule type" value="Genomic_DNA"/>
</dbReference>
<gene>
    <name evidence="1" type="ORF">A4U43_C07F14160</name>
</gene>
<organism evidence="1 2">
    <name type="scientific">Asparagus officinalis</name>
    <name type="common">Garden asparagus</name>
    <dbReference type="NCBI Taxonomy" id="4686"/>
    <lineage>
        <taxon>Eukaryota</taxon>
        <taxon>Viridiplantae</taxon>
        <taxon>Streptophyta</taxon>
        <taxon>Embryophyta</taxon>
        <taxon>Tracheophyta</taxon>
        <taxon>Spermatophyta</taxon>
        <taxon>Magnoliopsida</taxon>
        <taxon>Liliopsida</taxon>
        <taxon>Asparagales</taxon>
        <taxon>Asparagaceae</taxon>
        <taxon>Asparagoideae</taxon>
        <taxon>Asparagus</taxon>
    </lineage>
</organism>
<proteinExistence type="predicted"/>
<evidence type="ECO:0000313" key="2">
    <source>
        <dbReference type="Proteomes" id="UP000243459"/>
    </source>
</evidence>
<accession>A0A5P1EBY1</accession>
<dbReference type="Proteomes" id="UP000243459">
    <property type="component" value="Chromosome 7"/>
</dbReference>
<dbReference type="Gramene" id="ONK63352">
    <property type="protein sequence ID" value="ONK63352"/>
    <property type="gene ID" value="A4U43_C07F14160"/>
</dbReference>